<dbReference type="InterPro" id="IPR002344">
    <property type="entry name" value="Lupus_La"/>
</dbReference>
<dbReference type="GO" id="GO:1990904">
    <property type="term" value="C:ribonucleoprotein complex"/>
    <property type="evidence" value="ECO:0007669"/>
    <property type="project" value="InterPro"/>
</dbReference>
<evidence type="ECO:0008006" key="10">
    <source>
        <dbReference type="Google" id="ProtNLM"/>
    </source>
</evidence>
<accession>W6MUP8</accession>
<dbReference type="InterPro" id="IPR000504">
    <property type="entry name" value="RRM_dom"/>
</dbReference>
<name>W6MUP8_9ASCO</name>
<feature type="region of interest" description="Disordered" evidence="5">
    <location>
        <begin position="191"/>
        <end position="276"/>
    </location>
</feature>
<evidence type="ECO:0000256" key="3">
    <source>
        <dbReference type="ARBA" id="ARBA00023242"/>
    </source>
</evidence>
<dbReference type="GO" id="GO:0005634">
    <property type="term" value="C:nucleus"/>
    <property type="evidence" value="ECO:0007669"/>
    <property type="project" value="UniProtKB-SubCell"/>
</dbReference>
<keyword evidence="9" id="KW-1185">Reference proteome</keyword>
<feature type="compositionally biased region" description="Basic and acidic residues" evidence="5">
    <location>
        <begin position="224"/>
        <end position="249"/>
    </location>
</feature>
<dbReference type="CDD" id="cd12291">
    <property type="entry name" value="RRM1_La"/>
    <property type="match status" value="1"/>
</dbReference>
<keyword evidence="2 4" id="KW-0694">RNA-binding</keyword>
<dbReference type="STRING" id="1382522.W6MUP8"/>
<reference evidence="8" key="2">
    <citation type="submission" date="2014-02" db="EMBL/GenBank/DDBJ databases">
        <title>Complete DNA sequence of /Kuraishia capsulata/ illustrates novel genomic features among budding yeasts (/Saccharomycotina/).</title>
        <authorList>
            <person name="Morales L."/>
            <person name="Noel B."/>
            <person name="Porcel B."/>
            <person name="Marcet-Houben M."/>
            <person name="Hullo M-F."/>
            <person name="Sacerdot C."/>
            <person name="Tekaia F."/>
            <person name="Leh-Louis V."/>
            <person name="Despons L."/>
            <person name="Khanna V."/>
            <person name="Aury J-M."/>
            <person name="Barbe V."/>
            <person name="Couloux A."/>
            <person name="Labadie K."/>
            <person name="Pelletier E."/>
            <person name="Souciet J-L."/>
            <person name="Boekhout T."/>
            <person name="Gabaldon T."/>
            <person name="Wincker P."/>
            <person name="Dujon B."/>
        </authorList>
    </citation>
    <scope>NUCLEOTIDE SEQUENCE</scope>
    <source>
        <strain evidence="8">CBS 1993</strain>
    </source>
</reference>
<dbReference type="HOGENOM" id="CLU_043291_0_0_1"/>
<dbReference type="InterPro" id="IPR036390">
    <property type="entry name" value="WH_DNA-bd_sf"/>
</dbReference>
<evidence type="ECO:0000256" key="4">
    <source>
        <dbReference type="PROSITE-ProRule" id="PRU00332"/>
    </source>
</evidence>
<dbReference type="GO" id="GO:0006396">
    <property type="term" value="P:RNA processing"/>
    <property type="evidence" value="ECO:0007669"/>
    <property type="project" value="InterPro"/>
</dbReference>
<dbReference type="GO" id="GO:0003729">
    <property type="term" value="F:mRNA binding"/>
    <property type="evidence" value="ECO:0007669"/>
    <property type="project" value="TreeGrafter"/>
</dbReference>
<dbReference type="InterPro" id="IPR035979">
    <property type="entry name" value="RBD_domain_sf"/>
</dbReference>
<dbReference type="SUPFAM" id="SSF54928">
    <property type="entry name" value="RNA-binding domain, RBD"/>
    <property type="match status" value="1"/>
</dbReference>
<dbReference type="SUPFAM" id="SSF46785">
    <property type="entry name" value="Winged helix' DNA-binding domain"/>
    <property type="match status" value="1"/>
</dbReference>
<organism evidence="8 9">
    <name type="scientific">Kuraishia capsulata CBS 1993</name>
    <dbReference type="NCBI Taxonomy" id="1382522"/>
    <lineage>
        <taxon>Eukaryota</taxon>
        <taxon>Fungi</taxon>
        <taxon>Dikarya</taxon>
        <taxon>Ascomycota</taxon>
        <taxon>Saccharomycotina</taxon>
        <taxon>Pichiomycetes</taxon>
        <taxon>Pichiales</taxon>
        <taxon>Pichiaceae</taxon>
        <taxon>Kuraishia</taxon>
    </lineage>
</organism>
<feature type="domain" description="RRM" evidence="6">
    <location>
        <begin position="105"/>
        <end position="177"/>
    </location>
</feature>
<dbReference type="AlphaFoldDB" id="W6MUP8"/>
<evidence type="ECO:0000313" key="9">
    <source>
        <dbReference type="Proteomes" id="UP000019384"/>
    </source>
</evidence>
<dbReference type="InterPro" id="IPR006630">
    <property type="entry name" value="La_HTH"/>
</dbReference>
<proteinExistence type="predicted"/>
<reference evidence="8" key="1">
    <citation type="submission" date="2013-12" db="EMBL/GenBank/DDBJ databases">
        <authorList>
            <person name="Genoscope - CEA"/>
        </authorList>
    </citation>
    <scope>NUCLEOTIDE SEQUENCE</scope>
    <source>
        <strain evidence="8">CBS 1993</strain>
    </source>
</reference>
<dbReference type="InterPro" id="IPR045180">
    <property type="entry name" value="La_dom_prot"/>
</dbReference>
<dbReference type="Proteomes" id="UP000019384">
    <property type="component" value="Unassembled WGS sequence"/>
</dbReference>
<evidence type="ECO:0000256" key="1">
    <source>
        <dbReference type="ARBA" id="ARBA00004123"/>
    </source>
</evidence>
<evidence type="ECO:0000259" key="6">
    <source>
        <dbReference type="PROSITE" id="PS50102"/>
    </source>
</evidence>
<dbReference type="PANTHER" id="PTHR22792">
    <property type="entry name" value="LUPUS LA PROTEIN-RELATED"/>
    <property type="match status" value="1"/>
</dbReference>
<keyword evidence="3" id="KW-0539">Nucleus</keyword>
<evidence type="ECO:0000256" key="2">
    <source>
        <dbReference type="ARBA" id="ARBA00022884"/>
    </source>
</evidence>
<dbReference type="RefSeq" id="XP_022457826.1">
    <property type="nucleotide sequence ID" value="XM_022604001.1"/>
</dbReference>
<dbReference type="InterPro" id="IPR036388">
    <property type="entry name" value="WH-like_DNA-bd_sf"/>
</dbReference>
<dbReference type="Gene3D" id="3.30.70.330">
    <property type="match status" value="1"/>
</dbReference>
<dbReference type="PANTHER" id="PTHR22792:SF140">
    <property type="entry name" value="ACHILLES, ISOFORM A"/>
    <property type="match status" value="1"/>
</dbReference>
<dbReference type="PROSITE" id="PS50102">
    <property type="entry name" value="RRM"/>
    <property type="match status" value="1"/>
</dbReference>
<dbReference type="GeneID" id="34519214"/>
<dbReference type="Pfam" id="PF05383">
    <property type="entry name" value="La"/>
    <property type="match status" value="1"/>
</dbReference>
<dbReference type="PRINTS" id="PR00302">
    <property type="entry name" value="LUPUSLA"/>
</dbReference>
<dbReference type="SMART" id="SM00360">
    <property type="entry name" value="RRM"/>
    <property type="match status" value="1"/>
</dbReference>
<dbReference type="OrthoDB" id="439993at2759"/>
<dbReference type="Gene3D" id="1.10.10.10">
    <property type="entry name" value="Winged helix-like DNA-binding domain superfamily/Winged helix DNA-binding domain"/>
    <property type="match status" value="1"/>
</dbReference>
<evidence type="ECO:0000313" key="8">
    <source>
        <dbReference type="EMBL" id="CDK25815.1"/>
    </source>
</evidence>
<dbReference type="PROSITE" id="PS50961">
    <property type="entry name" value="HTH_LA"/>
    <property type="match status" value="1"/>
</dbReference>
<comment type="subcellular location">
    <subcellularLocation>
        <location evidence="1">Nucleus</location>
    </subcellularLocation>
</comment>
<evidence type="ECO:0000259" key="7">
    <source>
        <dbReference type="PROSITE" id="PS50961"/>
    </source>
</evidence>
<dbReference type="Pfam" id="PF00076">
    <property type="entry name" value="RRM_1"/>
    <property type="match status" value="1"/>
</dbReference>
<gene>
    <name evidence="8" type="ORF">KUCA_T00001785001</name>
</gene>
<sequence length="276" mass="31516">MSDTEQEQEQVKAQILKQVEFYFSDSNLLSDNYLWKTSQANEGWVPIANISQFNRMKRYRPIELIAEALRGSKDLLEVSEDGELVRRKSALPPSPRDVELKINERSVFVEKLPKDATLEVLEEFFSKYGKVNQIRMKRSKQKGFEGSATVEFNLLEDAKKFLELDPKPLFEEKELAVISKVAYDEARQAKFGERRGSNSNGKKPFRGRGDKRGNSKRTRSPVPETKETEEAKAESTTKPAPEAEKKAEETPVEAPAAEHTETEKSEESEAKRQKTE</sequence>
<feature type="compositionally biased region" description="Basic and acidic residues" evidence="5">
    <location>
        <begin position="256"/>
        <end position="276"/>
    </location>
</feature>
<dbReference type="InterPro" id="IPR012677">
    <property type="entry name" value="Nucleotide-bd_a/b_plait_sf"/>
</dbReference>
<dbReference type="EMBL" id="HG793126">
    <property type="protein sequence ID" value="CDK25815.1"/>
    <property type="molecule type" value="Genomic_DNA"/>
</dbReference>
<dbReference type="SMART" id="SM00715">
    <property type="entry name" value="LA"/>
    <property type="match status" value="1"/>
</dbReference>
<evidence type="ECO:0000256" key="5">
    <source>
        <dbReference type="SAM" id="MobiDB-lite"/>
    </source>
</evidence>
<feature type="domain" description="HTH La-type RNA-binding" evidence="7">
    <location>
        <begin position="5"/>
        <end position="95"/>
    </location>
</feature>
<protein>
    <recommendedName>
        <fullName evidence="10">HTH La-type RNA-binding domain-containing protein</fullName>
    </recommendedName>
</protein>